<evidence type="ECO:0000256" key="1">
    <source>
        <dbReference type="SAM" id="Phobius"/>
    </source>
</evidence>
<evidence type="ECO:0000313" key="2">
    <source>
        <dbReference type="EMBL" id="GGN61571.1"/>
    </source>
</evidence>
<feature type="transmembrane region" description="Helical" evidence="1">
    <location>
        <begin position="246"/>
        <end position="266"/>
    </location>
</feature>
<dbReference type="Proteomes" id="UP000605099">
    <property type="component" value="Unassembled WGS sequence"/>
</dbReference>
<feature type="transmembrane region" description="Helical" evidence="1">
    <location>
        <begin position="130"/>
        <end position="150"/>
    </location>
</feature>
<feature type="transmembrane region" description="Helical" evidence="1">
    <location>
        <begin position="454"/>
        <end position="473"/>
    </location>
</feature>
<organism evidence="2 3">
    <name type="scientific">Novosphingobium indicum</name>
    <dbReference type="NCBI Taxonomy" id="462949"/>
    <lineage>
        <taxon>Bacteria</taxon>
        <taxon>Pseudomonadati</taxon>
        <taxon>Pseudomonadota</taxon>
        <taxon>Alphaproteobacteria</taxon>
        <taxon>Sphingomonadales</taxon>
        <taxon>Sphingomonadaceae</taxon>
        <taxon>Novosphingobium</taxon>
    </lineage>
</organism>
<protein>
    <recommendedName>
        <fullName evidence="4">ABC transporter permease</fullName>
    </recommendedName>
</protein>
<keyword evidence="3" id="KW-1185">Reference proteome</keyword>
<sequence length="482" mass="52841">MIWTIAKKELTEIRRDGRFLWTSLIIVALLFIALGVGAQRYAADRDLRIEASQEDRDSWLNQGDKGPHAAAHYGVYGFKPATPLALFDPGLNDYTGTLQYLEAHKENQAAFKPAADATALARFGDLSGAMVLQLLVPLLIILLCFGMISGEREDGTFRQLMSMGVPRTKLVWGKALGVTGAIAIVLVPGILIAGVLAAILAGNNDPHEMIDFQGKLLVVALAYVAYFAIFVCVALAISIRSRSSGAALTTLVGFWIVTGLLVPRIGADISKAVYPTPSAFEVEASIQKGRDAGIHAHEPNHPNHIAFKNKMLKKYNVTRIEDLPYSFQGLALEADEEHGFKVFDQNYGRVRELYAEQDKVQQVLSVLSPAVAIEGLSEALSGTDVDFANDFSNAAEAYRRNMVRILNADIMQGGKGMTQYSAEWGYRANKSLWSKVPPFDFDPPGLSTILGRNLVSILVLLAWLVGSIFWLTWSARRIKIDM</sequence>
<dbReference type="Pfam" id="PF12679">
    <property type="entry name" value="ABC2_membrane_2"/>
    <property type="match status" value="1"/>
</dbReference>
<feature type="transmembrane region" description="Helical" evidence="1">
    <location>
        <begin position="20"/>
        <end position="38"/>
    </location>
</feature>
<keyword evidence="1" id="KW-0812">Transmembrane</keyword>
<keyword evidence="1" id="KW-0472">Membrane</keyword>
<feature type="transmembrane region" description="Helical" evidence="1">
    <location>
        <begin position="220"/>
        <end position="239"/>
    </location>
</feature>
<dbReference type="RefSeq" id="WP_188823438.1">
    <property type="nucleotide sequence ID" value="NZ_BMLK01000038.1"/>
</dbReference>
<feature type="transmembrane region" description="Helical" evidence="1">
    <location>
        <begin position="171"/>
        <end position="200"/>
    </location>
</feature>
<proteinExistence type="predicted"/>
<evidence type="ECO:0008006" key="4">
    <source>
        <dbReference type="Google" id="ProtNLM"/>
    </source>
</evidence>
<dbReference type="PANTHER" id="PTHR43471:SF1">
    <property type="entry name" value="ABC TRANSPORTER PERMEASE PROTEIN NOSY-RELATED"/>
    <property type="match status" value="1"/>
</dbReference>
<comment type="caution">
    <text evidence="2">The sequence shown here is derived from an EMBL/GenBank/DDBJ whole genome shotgun (WGS) entry which is preliminary data.</text>
</comment>
<gene>
    <name evidence="2" type="ORF">GCM10011349_44350</name>
</gene>
<dbReference type="PANTHER" id="PTHR43471">
    <property type="entry name" value="ABC TRANSPORTER PERMEASE"/>
    <property type="match status" value="1"/>
</dbReference>
<keyword evidence="1" id="KW-1133">Transmembrane helix</keyword>
<reference evidence="3" key="1">
    <citation type="journal article" date="2019" name="Int. J. Syst. Evol. Microbiol.">
        <title>The Global Catalogue of Microorganisms (GCM) 10K type strain sequencing project: providing services to taxonomists for standard genome sequencing and annotation.</title>
        <authorList>
            <consortium name="The Broad Institute Genomics Platform"/>
            <consortium name="The Broad Institute Genome Sequencing Center for Infectious Disease"/>
            <person name="Wu L."/>
            <person name="Ma J."/>
        </authorList>
    </citation>
    <scope>NUCLEOTIDE SEQUENCE [LARGE SCALE GENOMIC DNA]</scope>
    <source>
        <strain evidence="3">CGMCC 1.6784</strain>
    </source>
</reference>
<name>A0ABQ2K236_9SPHN</name>
<accession>A0ABQ2K236</accession>
<dbReference type="EMBL" id="BMLK01000038">
    <property type="protein sequence ID" value="GGN61571.1"/>
    <property type="molecule type" value="Genomic_DNA"/>
</dbReference>
<evidence type="ECO:0000313" key="3">
    <source>
        <dbReference type="Proteomes" id="UP000605099"/>
    </source>
</evidence>